<accession>A0AAV4DD73</accession>
<organism evidence="1 2">
    <name type="scientific">Plakobranchus ocellatus</name>
    <dbReference type="NCBI Taxonomy" id="259542"/>
    <lineage>
        <taxon>Eukaryota</taxon>
        <taxon>Metazoa</taxon>
        <taxon>Spiralia</taxon>
        <taxon>Lophotrochozoa</taxon>
        <taxon>Mollusca</taxon>
        <taxon>Gastropoda</taxon>
        <taxon>Heterobranchia</taxon>
        <taxon>Euthyneura</taxon>
        <taxon>Panpulmonata</taxon>
        <taxon>Sacoglossa</taxon>
        <taxon>Placobranchoidea</taxon>
        <taxon>Plakobranchidae</taxon>
        <taxon>Plakobranchus</taxon>
    </lineage>
</organism>
<dbReference type="AlphaFoldDB" id="A0AAV4DD73"/>
<reference evidence="1 2" key="1">
    <citation type="journal article" date="2021" name="Elife">
        <title>Chloroplast acquisition without the gene transfer in kleptoplastic sea slugs, Plakobranchus ocellatus.</title>
        <authorList>
            <person name="Maeda T."/>
            <person name="Takahashi S."/>
            <person name="Yoshida T."/>
            <person name="Shimamura S."/>
            <person name="Takaki Y."/>
            <person name="Nagai Y."/>
            <person name="Toyoda A."/>
            <person name="Suzuki Y."/>
            <person name="Arimoto A."/>
            <person name="Ishii H."/>
            <person name="Satoh N."/>
            <person name="Nishiyama T."/>
            <person name="Hasebe M."/>
            <person name="Maruyama T."/>
            <person name="Minagawa J."/>
            <person name="Obokata J."/>
            <person name="Shigenobu S."/>
        </authorList>
    </citation>
    <scope>NUCLEOTIDE SEQUENCE [LARGE SCALE GENOMIC DNA]</scope>
</reference>
<sequence length="130" mass="14158">MSKLEPVPSLGLMSSSTETNAHCIGKLICVDRRLRIHDIADALENNSGNFHRWAQRGAGGTVVSESALRSLGTLLSRVGASLPALWPCGVTTDKNQPPVPLAHRKWSAIFLGQRSNVRVSCRNFRKEIIG</sequence>
<evidence type="ECO:0000313" key="1">
    <source>
        <dbReference type="EMBL" id="GFO41977.1"/>
    </source>
</evidence>
<dbReference type="EMBL" id="BLXT01007741">
    <property type="protein sequence ID" value="GFO41977.1"/>
    <property type="molecule type" value="Genomic_DNA"/>
</dbReference>
<proteinExistence type="predicted"/>
<protein>
    <submittedName>
        <fullName evidence="1">Uncharacterized protein</fullName>
    </submittedName>
</protein>
<gene>
    <name evidence="1" type="ORF">PoB_006848200</name>
</gene>
<keyword evidence="2" id="KW-1185">Reference proteome</keyword>
<dbReference type="Proteomes" id="UP000735302">
    <property type="component" value="Unassembled WGS sequence"/>
</dbReference>
<comment type="caution">
    <text evidence="1">The sequence shown here is derived from an EMBL/GenBank/DDBJ whole genome shotgun (WGS) entry which is preliminary data.</text>
</comment>
<name>A0AAV4DD73_9GAST</name>
<evidence type="ECO:0000313" key="2">
    <source>
        <dbReference type="Proteomes" id="UP000735302"/>
    </source>
</evidence>